<dbReference type="STRING" id="151549.A0A4C1U7Y0"/>
<protein>
    <submittedName>
        <fullName evidence="1">115 kDa protein in type-1 retrotransposable element R1DM</fullName>
    </submittedName>
</protein>
<accession>A0A4C1U7Y0</accession>
<proteinExistence type="predicted"/>
<dbReference type="OrthoDB" id="415822at2759"/>
<sequence>MPSPTSPKLLKKIVTALFPQKRQFDYPTAQDKSEEIPPVTEKELMNACNRLGNNKALGLDGIPNIALKTATKAALALFTETYDTCLKEGYFPNRWKQQRLVLLSKGKKPLEEPSSYRSLCKLDTASKILEHIIHHRIEVVVDSLLADNQYGFRKERSTRDTINIVVNTGSVIRPLLCNIMYDGLLKVPLPTEVKLMAYADDVAVVIVAKHLDIHHLVFDKAFERINQWMDTVNL</sequence>
<dbReference type="SUPFAM" id="SSF56672">
    <property type="entry name" value="DNA/RNA polymerases"/>
    <property type="match status" value="1"/>
</dbReference>
<dbReference type="InterPro" id="IPR043502">
    <property type="entry name" value="DNA/RNA_pol_sf"/>
</dbReference>
<keyword evidence="2" id="KW-1185">Reference proteome</keyword>
<evidence type="ECO:0000313" key="2">
    <source>
        <dbReference type="Proteomes" id="UP000299102"/>
    </source>
</evidence>
<evidence type="ECO:0000313" key="1">
    <source>
        <dbReference type="EMBL" id="GBP22495.1"/>
    </source>
</evidence>
<dbReference type="Proteomes" id="UP000299102">
    <property type="component" value="Unassembled WGS sequence"/>
</dbReference>
<dbReference type="AlphaFoldDB" id="A0A4C1U7Y0"/>
<dbReference type="EMBL" id="BGZK01000140">
    <property type="protein sequence ID" value="GBP22495.1"/>
    <property type="molecule type" value="Genomic_DNA"/>
</dbReference>
<dbReference type="GO" id="GO:0071897">
    <property type="term" value="P:DNA biosynthetic process"/>
    <property type="evidence" value="ECO:0007669"/>
    <property type="project" value="UniProtKB-ARBA"/>
</dbReference>
<name>A0A4C1U7Y0_EUMVA</name>
<gene>
    <name evidence="1" type="ORF">EVAR_78673_1</name>
</gene>
<dbReference type="PANTHER" id="PTHR19446">
    <property type="entry name" value="REVERSE TRANSCRIPTASES"/>
    <property type="match status" value="1"/>
</dbReference>
<comment type="caution">
    <text evidence="1">The sequence shown here is derived from an EMBL/GenBank/DDBJ whole genome shotgun (WGS) entry which is preliminary data.</text>
</comment>
<reference evidence="1 2" key="1">
    <citation type="journal article" date="2019" name="Commun. Biol.">
        <title>The bagworm genome reveals a unique fibroin gene that provides high tensile strength.</title>
        <authorList>
            <person name="Kono N."/>
            <person name="Nakamura H."/>
            <person name="Ohtoshi R."/>
            <person name="Tomita M."/>
            <person name="Numata K."/>
            <person name="Arakawa K."/>
        </authorList>
    </citation>
    <scope>NUCLEOTIDE SEQUENCE [LARGE SCALE GENOMIC DNA]</scope>
</reference>
<organism evidence="1 2">
    <name type="scientific">Eumeta variegata</name>
    <name type="common">Bagworm moth</name>
    <name type="synonym">Eumeta japonica</name>
    <dbReference type="NCBI Taxonomy" id="151549"/>
    <lineage>
        <taxon>Eukaryota</taxon>
        <taxon>Metazoa</taxon>
        <taxon>Ecdysozoa</taxon>
        <taxon>Arthropoda</taxon>
        <taxon>Hexapoda</taxon>
        <taxon>Insecta</taxon>
        <taxon>Pterygota</taxon>
        <taxon>Neoptera</taxon>
        <taxon>Endopterygota</taxon>
        <taxon>Lepidoptera</taxon>
        <taxon>Glossata</taxon>
        <taxon>Ditrysia</taxon>
        <taxon>Tineoidea</taxon>
        <taxon>Psychidae</taxon>
        <taxon>Oiketicinae</taxon>
        <taxon>Eumeta</taxon>
    </lineage>
</organism>